<dbReference type="Proteomes" id="UP000238081">
    <property type="component" value="Unassembled WGS sequence"/>
</dbReference>
<comment type="caution">
    <text evidence="1">The sequence shown here is derived from an EMBL/GenBank/DDBJ whole genome shotgun (WGS) entry which is preliminary data.</text>
</comment>
<dbReference type="RefSeq" id="WP_043665755.1">
    <property type="nucleotide sequence ID" value="NZ_CP191154.1"/>
</dbReference>
<organism evidence="1 2">
    <name type="scientific">Clostridium butyricum</name>
    <dbReference type="NCBI Taxonomy" id="1492"/>
    <lineage>
        <taxon>Bacteria</taxon>
        <taxon>Bacillati</taxon>
        <taxon>Bacillota</taxon>
        <taxon>Clostridia</taxon>
        <taxon>Eubacteriales</taxon>
        <taxon>Clostridiaceae</taxon>
        <taxon>Clostridium</taxon>
    </lineage>
</organism>
<dbReference type="AlphaFoldDB" id="A0A2S7F4X8"/>
<accession>A0A2S7F4X8</accession>
<dbReference type="EMBL" id="LRDH01000181">
    <property type="protein sequence ID" value="PPV11870.1"/>
    <property type="molecule type" value="Genomic_DNA"/>
</dbReference>
<gene>
    <name evidence="1" type="ORF">AWN73_20370</name>
</gene>
<name>A0A2S7F4X8_CLOBU</name>
<sequence length="142" mass="16660">MKKIYFLLIFFTIIANMYLIFGWTPSINDIAVNSYGNINDIKSIDKEEISEEVSFYFNPDEGIEALEESDFEEVNTTLKRLSTSDLSKWSELKNDKNNDKVMEFFKLIKKRMTSDDYEKIKSVIGKIIDVDRVEVQLENNYV</sequence>
<evidence type="ECO:0000313" key="2">
    <source>
        <dbReference type="Proteomes" id="UP000238081"/>
    </source>
</evidence>
<reference evidence="1 2" key="1">
    <citation type="submission" date="2016-01" db="EMBL/GenBank/DDBJ databases">
        <title>Characterization of the Clostridium difficile lineages that are prevalent in Hong Kong and China.</title>
        <authorList>
            <person name="Kwok J.S.-L."/>
            <person name="Lam W.-Y."/>
            <person name="Ip M."/>
            <person name="Chan T.-F."/>
            <person name="Hawkey P.M."/>
            <person name="Tsui S.K.-W."/>
        </authorList>
    </citation>
    <scope>NUCLEOTIDE SEQUENCE [LARGE SCALE GENOMIC DNA]</scope>
    <source>
        <strain evidence="1 2">300064</strain>
    </source>
</reference>
<protein>
    <submittedName>
        <fullName evidence="1">Uncharacterized protein</fullName>
    </submittedName>
</protein>
<evidence type="ECO:0000313" key="1">
    <source>
        <dbReference type="EMBL" id="PPV11870.1"/>
    </source>
</evidence>
<proteinExistence type="predicted"/>